<accession>A0ABU1DDR6</accession>
<dbReference type="InterPro" id="IPR014982">
    <property type="entry name" value="GSCFA"/>
</dbReference>
<feature type="region of interest" description="Disordered" evidence="1">
    <location>
        <begin position="325"/>
        <end position="349"/>
    </location>
</feature>
<feature type="domain" description="GSCFA" evidence="2">
    <location>
        <begin position="47"/>
        <end position="316"/>
    </location>
</feature>
<comment type="caution">
    <text evidence="3">The sequence shown here is derived from an EMBL/GenBank/DDBJ whole genome shotgun (WGS) entry which is preliminary data.</text>
</comment>
<keyword evidence="4" id="KW-1185">Reference proteome</keyword>
<protein>
    <submittedName>
        <fullName evidence="3">GSCFA domain-containing protein</fullName>
    </submittedName>
</protein>
<evidence type="ECO:0000313" key="4">
    <source>
        <dbReference type="Proteomes" id="UP001181622"/>
    </source>
</evidence>
<dbReference type="Proteomes" id="UP001181622">
    <property type="component" value="Unassembled WGS sequence"/>
</dbReference>
<evidence type="ECO:0000259" key="2">
    <source>
        <dbReference type="Pfam" id="PF08885"/>
    </source>
</evidence>
<dbReference type="Pfam" id="PF08885">
    <property type="entry name" value="GSCFA"/>
    <property type="match status" value="1"/>
</dbReference>
<dbReference type="EMBL" id="JADBEO010000010">
    <property type="protein sequence ID" value="MDR4306254.1"/>
    <property type="molecule type" value="Genomic_DNA"/>
</dbReference>
<organism evidence="3 4">
    <name type="scientific">Chelatococcus sambhunathii</name>
    <dbReference type="NCBI Taxonomy" id="363953"/>
    <lineage>
        <taxon>Bacteria</taxon>
        <taxon>Pseudomonadati</taxon>
        <taxon>Pseudomonadota</taxon>
        <taxon>Alphaproteobacteria</taxon>
        <taxon>Hyphomicrobiales</taxon>
        <taxon>Chelatococcaceae</taxon>
        <taxon>Chelatococcus</taxon>
    </lineage>
</organism>
<name>A0ABU1DDR6_9HYPH</name>
<reference evidence="3" key="1">
    <citation type="submission" date="2020-10" db="EMBL/GenBank/DDBJ databases">
        <authorList>
            <person name="Abbas A."/>
            <person name="Razzaq R."/>
            <person name="Waqas M."/>
            <person name="Abbas N."/>
            <person name="Nielsen T.K."/>
            <person name="Hansen L.H."/>
            <person name="Hussain S."/>
            <person name="Shahid M."/>
        </authorList>
    </citation>
    <scope>NUCLEOTIDE SEQUENCE</scope>
    <source>
        <strain evidence="3">S14</strain>
    </source>
</reference>
<sequence>MPAIDSETNPYSDLPEIAFWRNAVQNGDPRSPEGIYSRKFEIARDAKIATAGSCFAQHIARHLRAQGFPVIDMERAPGGFSGKAAEAFGYGLYSARYGNVYTVRQLLQLLQETKSAKETEQVVWERDGRYFDALRPGVEPDGLESPDEVMVHRQAHLKAVARMVRTMDLFIFTLGLTEAWVHRRTGVVYPTAPGVIAGRFDPDEFTFKNFTHSEILGDLQQVYRLLKRSRPELKIILTVSPVPLTATASGRHVLPATQYSKATLRSAAGEMADLHEDVDYFPSYEIITNPAARSDFFAGNLRSIAPQGVDTVMRTFSSAHVPEEASTIAAPPLSAESEPKRAPKPRDEDDVICEEMLLDAFAKGGC</sequence>
<proteinExistence type="predicted"/>
<evidence type="ECO:0000256" key="1">
    <source>
        <dbReference type="SAM" id="MobiDB-lite"/>
    </source>
</evidence>
<feature type="compositionally biased region" description="Basic and acidic residues" evidence="1">
    <location>
        <begin position="337"/>
        <end position="347"/>
    </location>
</feature>
<evidence type="ECO:0000313" key="3">
    <source>
        <dbReference type="EMBL" id="MDR4306254.1"/>
    </source>
</evidence>
<gene>
    <name evidence="3" type="ORF">IHQ68_06440</name>
</gene>